<accession>A0A2C5Z6H1</accession>
<dbReference type="InterPro" id="IPR041470">
    <property type="entry name" value="GCP_N"/>
</dbReference>
<evidence type="ECO:0000256" key="5">
    <source>
        <dbReference type="ARBA" id="ARBA00023212"/>
    </source>
</evidence>
<dbReference type="GO" id="GO:0044732">
    <property type="term" value="C:mitotic spindle pole body"/>
    <property type="evidence" value="ECO:0007669"/>
    <property type="project" value="TreeGrafter"/>
</dbReference>
<dbReference type="GO" id="GO:0051011">
    <property type="term" value="F:microtubule minus-end binding"/>
    <property type="evidence" value="ECO:0007669"/>
    <property type="project" value="TreeGrafter"/>
</dbReference>
<evidence type="ECO:0000256" key="1">
    <source>
        <dbReference type="ARBA" id="ARBA00004267"/>
    </source>
</evidence>
<dbReference type="GO" id="GO:0005874">
    <property type="term" value="C:microtubule"/>
    <property type="evidence" value="ECO:0007669"/>
    <property type="project" value="UniProtKB-KW"/>
</dbReference>
<dbReference type="Pfam" id="PF04130">
    <property type="entry name" value="GCP_C_terminal"/>
    <property type="match status" value="1"/>
</dbReference>
<organism evidence="10 11">
    <name type="scientific">Ophiocordyceps australis</name>
    <dbReference type="NCBI Taxonomy" id="1399860"/>
    <lineage>
        <taxon>Eukaryota</taxon>
        <taxon>Fungi</taxon>
        <taxon>Dikarya</taxon>
        <taxon>Ascomycota</taxon>
        <taxon>Pezizomycotina</taxon>
        <taxon>Sordariomycetes</taxon>
        <taxon>Hypocreomycetidae</taxon>
        <taxon>Hypocreales</taxon>
        <taxon>Ophiocordycipitaceae</taxon>
        <taxon>Ophiocordyceps</taxon>
    </lineage>
</organism>
<keyword evidence="3 6" id="KW-0963">Cytoplasm</keyword>
<dbReference type="OrthoDB" id="78652at2759"/>
<evidence type="ECO:0000313" key="10">
    <source>
        <dbReference type="EMBL" id="PHH77445.1"/>
    </source>
</evidence>
<evidence type="ECO:0000313" key="11">
    <source>
        <dbReference type="Proteomes" id="UP000224854"/>
    </source>
</evidence>
<sequence length="752" mass="83477">MLHEILLSLSGHASPLLQSADTDSHTDAHPLAAATPSERQLLATVARLANVHTQVMALTAQISTSHPSPICKAVATGIKSLHLAAFQHKILQVEETILKGDANLVGAYNIVPLTAIVGEFKPWTRKMNWLLEIVGFVTATQKGSTCHGPRLMDRLRDETRSGYQDIAEMALSLLRVAETAWLKQVSAWVLYGRLPGADAAADFFVQKTADEDFVCIAERVPSFVTSSTAWSMLFIGKSLNHIGVLRTSSFQLGHVESIYDRARQISSLDLPLSAANFTRTMTLIRRSLSETTLQKALPLIRIVQVIDLLREFFLLGRGEFAMVLTNEAEEQMRGQWPRTTSLAHEESKVDKVTVNDSQVAAALKKTWVALASMQGQDADEDEQLEQARTMLTLSLEKSNSLPPLTAGRGLSTEAVGLLESSPFSNLLFSVPVALGLKISSPLDMIISPSDLRLYSCMNSYLVSLRRAHIRLTDLWKMTSLRRHYVAPIGAGEDAVAQRRRWSTRSSMMRDTWTTASAAIFLLGETEAYLQTEVVRGMWKTFYKWLTGCNAQTEMRDGGRRRTARSDDVAGPDDDGPGESDRQADLVNKPQHDVQALSVAHGLYLRTLVFRLLLTQASFTEPLYKLLQDIDGMVSQVQRLHSIFTLMDLETDAGVLDASVNLEQEQDEVFGLLRRVQTRVRGGIGKVTGALRRLGSEADFLAEWEVRGMAADEDEYEYDGLWEGGQRYVPGRIGGIDRLLMKLDFGTWLEDEE</sequence>
<gene>
    <name evidence="10" type="ORF">CDD82_3498</name>
</gene>
<keyword evidence="11" id="KW-1185">Reference proteome</keyword>
<feature type="region of interest" description="Disordered" evidence="7">
    <location>
        <begin position="555"/>
        <end position="581"/>
    </location>
</feature>
<evidence type="ECO:0000256" key="2">
    <source>
        <dbReference type="ARBA" id="ARBA00010337"/>
    </source>
</evidence>
<evidence type="ECO:0000256" key="6">
    <source>
        <dbReference type="RuleBase" id="RU363050"/>
    </source>
</evidence>
<evidence type="ECO:0000256" key="3">
    <source>
        <dbReference type="ARBA" id="ARBA00022490"/>
    </source>
</evidence>
<feature type="domain" description="Gamma tubulin complex component C-terminal" evidence="8">
    <location>
        <begin position="307"/>
        <end position="689"/>
    </location>
</feature>
<dbReference type="PANTHER" id="PTHR19302:SF27">
    <property type="entry name" value="GAMMA-TUBULIN COMPLEX COMPONENT 4"/>
    <property type="match status" value="1"/>
</dbReference>
<dbReference type="Pfam" id="PF17681">
    <property type="entry name" value="GCP_N_terminal"/>
    <property type="match status" value="1"/>
</dbReference>
<dbReference type="Proteomes" id="UP000224854">
    <property type="component" value="Unassembled WGS sequence"/>
</dbReference>
<dbReference type="GO" id="GO:0043015">
    <property type="term" value="F:gamma-tubulin binding"/>
    <property type="evidence" value="ECO:0007669"/>
    <property type="project" value="InterPro"/>
</dbReference>
<dbReference type="GO" id="GO:0051321">
    <property type="term" value="P:meiotic cell cycle"/>
    <property type="evidence" value="ECO:0007669"/>
    <property type="project" value="TreeGrafter"/>
</dbReference>
<evidence type="ECO:0000259" key="9">
    <source>
        <dbReference type="Pfam" id="PF17681"/>
    </source>
</evidence>
<dbReference type="Gene3D" id="1.20.120.1900">
    <property type="entry name" value="Gamma-tubulin complex, C-terminal domain"/>
    <property type="match status" value="1"/>
</dbReference>
<evidence type="ECO:0000259" key="8">
    <source>
        <dbReference type="Pfam" id="PF04130"/>
    </source>
</evidence>
<dbReference type="AlphaFoldDB" id="A0A2C5Z6H1"/>
<comment type="caution">
    <text evidence="10">The sequence shown here is derived from an EMBL/GenBank/DDBJ whole genome shotgun (WGS) entry which is preliminary data.</text>
</comment>
<comment type="similarity">
    <text evidence="2 6">Belongs to the TUBGCP family.</text>
</comment>
<dbReference type="GO" id="GO:0000930">
    <property type="term" value="C:gamma-tubulin complex"/>
    <property type="evidence" value="ECO:0007669"/>
    <property type="project" value="TreeGrafter"/>
</dbReference>
<dbReference type="GO" id="GO:0031122">
    <property type="term" value="P:cytoplasmic microtubule organization"/>
    <property type="evidence" value="ECO:0007669"/>
    <property type="project" value="TreeGrafter"/>
</dbReference>
<proteinExistence type="inferred from homology"/>
<dbReference type="InterPro" id="IPR040457">
    <property type="entry name" value="GCP_C"/>
</dbReference>
<dbReference type="GO" id="GO:0000278">
    <property type="term" value="P:mitotic cell cycle"/>
    <property type="evidence" value="ECO:0007669"/>
    <property type="project" value="TreeGrafter"/>
</dbReference>
<evidence type="ECO:0000256" key="4">
    <source>
        <dbReference type="ARBA" id="ARBA00022701"/>
    </source>
</evidence>
<dbReference type="GO" id="GO:0000922">
    <property type="term" value="C:spindle pole"/>
    <property type="evidence" value="ECO:0007669"/>
    <property type="project" value="InterPro"/>
</dbReference>
<evidence type="ECO:0000256" key="7">
    <source>
        <dbReference type="SAM" id="MobiDB-lite"/>
    </source>
</evidence>
<keyword evidence="4 6" id="KW-0493">Microtubule</keyword>
<dbReference type="InterPro" id="IPR007259">
    <property type="entry name" value="GCP"/>
</dbReference>
<dbReference type="GO" id="GO:0051225">
    <property type="term" value="P:spindle assembly"/>
    <property type="evidence" value="ECO:0007669"/>
    <property type="project" value="TreeGrafter"/>
</dbReference>
<reference evidence="10 11" key="1">
    <citation type="submission" date="2017-06" db="EMBL/GenBank/DDBJ databases">
        <title>Ant-infecting Ophiocordyceps genomes reveal a high diversity of potential behavioral manipulation genes and a possible major role for enterotoxins.</title>
        <authorList>
            <person name="De Bekker C."/>
            <person name="Evans H.C."/>
            <person name="Brachmann A."/>
            <person name="Hughes D.P."/>
        </authorList>
    </citation>
    <scope>NUCLEOTIDE SEQUENCE [LARGE SCALE GENOMIC DNA]</scope>
    <source>
        <strain evidence="10 11">1348a</strain>
    </source>
</reference>
<dbReference type="InterPro" id="IPR042241">
    <property type="entry name" value="GCP_C_sf"/>
</dbReference>
<dbReference type="EMBL" id="NJEU01000268">
    <property type="protein sequence ID" value="PHH77445.1"/>
    <property type="molecule type" value="Genomic_DNA"/>
</dbReference>
<comment type="subcellular location">
    <subcellularLocation>
        <location evidence="1 6">Cytoplasm</location>
        <location evidence="1 6">Cytoskeleton</location>
        <location evidence="1 6">Microtubule organizing center</location>
    </subcellularLocation>
</comment>
<feature type="domain" description="Gamma tubulin complex component protein N-terminal" evidence="9">
    <location>
        <begin position="2"/>
        <end position="245"/>
    </location>
</feature>
<dbReference type="GO" id="GO:0007020">
    <property type="term" value="P:microtubule nucleation"/>
    <property type="evidence" value="ECO:0007669"/>
    <property type="project" value="InterPro"/>
</dbReference>
<dbReference type="PANTHER" id="PTHR19302">
    <property type="entry name" value="GAMMA TUBULIN COMPLEX PROTEIN"/>
    <property type="match status" value="1"/>
</dbReference>
<keyword evidence="5 6" id="KW-0206">Cytoskeleton</keyword>
<protein>
    <recommendedName>
        <fullName evidence="6">Spindle pole body component</fullName>
    </recommendedName>
</protein>
<name>A0A2C5Z6H1_9HYPO</name>
<feature type="compositionally biased region" description="Basic and acidic residues" evidence="7">
    <location>
        <begin position="555"/>
        <end position="567"/>
    </location>
</feature>